<evidence type="ECO:0000256" key="2">
    <source>
        <dbReference type="SAM" id="MobiDB-lite"/>
    </source>
</evidence>
<dbReference type="AlphaFoldDB" id="A0AAQ4PAX7"/>
<dbReference type="SUPFAM" id="SSF47031">
    <property type="entry name" value="Second domain of FERM"/>
    <property type="match status" value="1"/>
</dbReference>
<feature type="compositionally biased region" description="Acidic residues" evidence="2">
    <location>
        <begin position="462"/>
        <end position="471"/>
    </location>
</feature>
<dbReference type="InterPro" id="IPR011993">
    <property type="entry name" value="PH-like_dom_sf"/>
</dbReference>
<dbReference type="InterPro" id="IPR018979">
    <property type="entry name" value="FERM_N"/>
</dbReference>
<dbReference type="Ensembl" id="ENSGACT00000071585.1">
    <property type="protein sequence ID" value="ENSGACP00000036026.1"/>
    <property type="gene ID" value="ENSGACG00000013124.3"/>
</dbReference>
<dbReference type="PIRSF" id="PIRSF002304">
    <property type="entry name" value="Membrane_skeletal_4_1"/>
    <property type="match status" value="1"/>
</dbReference>
<dbReference type="SUPFAM" id="SSF54236">
    <property type="entry name" value="Ubiquitin-like"/>
    <property type="match status" value="1"/>
</dbReference>
<dbReference type="GO" id="GO:0003779">
    <property type="term" value="F:actin binding"/>
    <property type="evidence" value="ECO:0007669"/>
    <property type="project" value="InterPro"/>
</dbReference>
<dbReference type="SUPFAM" id="SSF50729">
    <property type="entry name" value="PH domain-like"/>
    <property type="match status" value="1"/>
</dbReference>
<dbReference type="Pfam" id="PF09380">
    <property type="entry name" value="FERM_C"/>
    <property type="match status" value="1"/>
</dbReference>
<dbReference type="InterPro" id="IPR014847">
    <property type="entry name" value="FA"/>
</dbReference>
<dbReference type="PROSITE" id="PS00660">
    <property type="entry name" value="FERM_1"/>
    <property type="match status" value="1"/>
</dbReference>
<feature type="compositionally biased region" description="Low complexity" evidence="2">
    <location>
        <begin position="482"/>
        <end position="495"/>
    </location>
</feature>
<evidence type="ECO:0000313" key="4">
    <source>
        <dbReference type="Ensembl" id="ENSGACP00000036026.1"/>
    </source>
</evidence>
<dbReference type="PANTHER" id="PTHR23280:SF20">
    <property type="entry name" value="BAND 4.1-LIKE PROTEIN 3"/>
    <property type="match status" value="1"/>
</dbReference>
<dbReference type="InterPro" id="IPR019748">
    <property type="entry name" value="FERM_central"/>
</dbReference>
<dbReference type="Gene3D" id="2.30.29.30">
    <property type="entry name" value="Pleckstrin-homology domain (PH domain)/Phosphotyrosine-binding domain (PTB)"/>
    <property type="match status" value="1"/>
</dbReference>
<dbReference type="PRINTS" id="PR00661">
    <property type="entry name" value="ERMFAMILY"/>
</dbReference>
<proteinExistence type="predicted"/>
<reference evidence="4" key="3">
    <citation type="submission" date="2025-09" db="UniProtKB">
        <authorList>
            <consortium name="Ensembl"/>
        </authorList>
    </citation>
    <scope>IDENTIFICATION</scope>
</reference>
<feature type="region of interest" description="Disordered" evidence="2">
    <location>
        <begin position="370"/>
        <end position="415"/>
    </location>
</feature>
<dbReference type="Pfam" id="PF09379">
    <property type="entry name" value="FERM_N"/>
    <property type="match status" value="1"/>
</dbReference>
<dbReference type="GO" id="GO:0005856">
    <property type="term" value="C:cytoskeleton"/>
    <property type="evidence" value="ECO:0007669"/>
    <property type="project" value="InterPro"/>
</dbReference>
<feature type="compositionally biased region" description="Basic and acidic residues" evidence="2">
    <location>
        <begin position="496"/>
        <end position="514"/>
    </location>
</feature>
<dbReference type="GO" id="GO:0005886">
    <property type="term" value="C:plasma membrane"/>
    <property type="evidence" value="ECO:0007669"/>
    <property type="project" value="TreeGrafter"/>
</dbReference>
<keyword evidence="5" id="KW-1185">Reference proteome</keyword>
<evidence type="ECO:0000259" key="3">
    <source>
        <dbReference type="PROSITE" id="PS50057"/>
    </source>
</evidence>
<dbReference type="PROSITE" id="PS00661">
    <property type="entry name" value="FERM_2"/>
    <property type="match status" value="1"/>
</dbReference>
<name>A0AAQ4PAX7_GASAC</name>
<feature type="compositionally biased region" description="Basic and acidic residues" evidence="2">
    <location>
        <begin position="540"/>
        <end position="555"/>
    </location>
</feature>
<dbReference type="InterPro" id="IPR008379">
    <property type="entry name" value="Band_4.1_C"/>
</dbReference>
<sequence>MTTAPIGPMEECVAVETDEEREERNSATDVMKAMNRNALIEDLNRNFVAMAITKSHFNWKKKRPNINLCCLNLSFPQKRAKGQFLFFKVCEHLNLMEKDYFGLFYMDNHAQTCWLDPTKDIKRQIRNNNWQFVFNVKFYPPDPSLLTEDITRYLLCLQLREDVASGRLPCSFVTHALLGSYTLQAEFGDHEPDQPRTLGLGQLTFAPNQNKDMEEKILELHKSLRGMTPAQADAQFLENAKKLSMYGVDLHHAKDSEGVDIMLGVCANGLLVYKDRLRINRFAWPKILKISYKRNNFYIKIRPGETEQFESTVGFKLQNHRCAKRLWKVCVENHSFFSPTKARFLTLGSKFRYSGRTQAQTRTASSLIDRPAPNFQRTSSKRISRSLDGAPKPGRVAVTAGPPAGPPAQQEALEQEVTVGQEVVAAEEAKAAKQESVSSESESEEEAEYHPNVSICHTKIPEEEEEEEEEQADKTAGAPPLVDEVSAAVEESAPADARDEKNTEGEHQAEKDGSGEPAHAAAPNGPRVPEGSASGAEQDQEPKVNGEARPVEAEHRPQVICCSEPPVVKTEMVTISDTFAAQKTEIATKEVPIVHTETKTITYEAAQLDGNGDSEPGVLMTAQTITSESLCTTTTTHITKTLKGGLSETRIEKRIVITGDCDIDHDQALAQAIKEAKEQHPDMSVTRVVVHKETELAEEED</sequence>
<dbReference type="PANTHER" id="PTHR23280">
    <property type="entry name" value="4.1 G PROTEIN"/>
    <property type="match status" value="1"/>
</dbReference>
<reference evidence="4" key="2">
    <citation type="submission" date="2025-08" db="UniProtKB">
        <authorList>
            <consortium name="Ensembl"/>
        </authorList>
    </citation>
    <scope>IDENTIFICATION</scope>
</reference>
<dbReference type="PRINTS" id="PR00935">
    <property type="entry name" value="BAND41"/>
</dbReference>
<reference evidence="4 5" key="1">
    <citation type="journal article" date="2021" name="G3 (Bethesda)">
        <title>Improved contiguity of the threespine stickleback genome using long-read sequencing.</title>
        <authorList>
            <person name="Nath S."/>
            <person name="Shaw D.E."/>
            <person name="White M.A."/>
        </authorList>
    </citation>
    <scope>NUCLEOTIDE SEQUENCE [LARGE SCALE GENOMIC DNA]</scope>
    <source>
        <strain evidence="4 5">Lake Benthic</strain>
    </source>
</reference>
<evidence type="ECO:0000256" key="1">
    <source>
        <dbReference type="ARBA" id="ARBA00022553"/>
    </source>
</evidence>
<dbReference type="SMART" id="SM01196">
    <property type="entry name" value="FERM_C"/>
    <property type="match status" value="1"/>
</dbReference>
<dbReference type="InterPro" id="IPR014352">
    <property type="entry name" value="FERM/acyl-CoA-bd_prot_sf"/>
</dbReference>
<dbReference type="Proteomes" id="UP000007635">
    <property type="component" value="Chromosome XVIII"/>
</dbReference>
<dbReference type="InterPro" id="IPR000798">
    <property type="entry name" value="Ez/rad/moesin-like"/>
</dbReference>
<accession>A0AAQ4PAX7</accession>
<feature type="domain" description="FERM" evidence="3">
    <location>
        <begin position="51"/>
        <end position="341"/>
    </location>
</feature>
<dbReference type="CDD" id="cd14473">
    <property type="entry name" value="FERM_B-lobe"/>
    <property type="match status" value="1"/>
</dbReference>
<dbReference type="GO" id="GO:0031032">
    <property type="term" value="P:actomyosin structure organization"/>
    <property type="evidence" value="ECO:0007669"/>
    <property type="project" value="TreeGrafter"/>
</dbReference>
<evidence type="ECO:0000313" key="5">
    <source>
        <dbReference type="Proteomes" id="UP000007635"/>
    </source>
</evidence>
<protein>
    <submittedName>
        <fullName evidence="4">Erythrocyte membrane protein band 4.1 like 2</fullName>
    </submittedName>
</protein>
<dbReference type="Pfam" id="PF08736">
    <property type="entry name" value="FA"/>
    <property type="match status" value="1"/>
</dbReference>
<dbReference type="GeneTree" id="ENSGT00940000155617"/>
<dbReference type="CDD" id="cd13184">
    <property type="entry name" value="FERM_C_4_1_family"/>
    <property type="match status" value="1"/>
</dbReference>
<dbReference type="InterPro" id="IPR035963">
    <property type="entry name" value="FERM_2"/>
</dbReference>
<dbReference type="FunFam" id="1.20.80.10:FF:000001">
    <property type="entry name" value="Erythrocyte membrane protein band 4.1"/>
    <property type="match status" value="1"/>
</dbReference>
<dbReference type="InterPro" id="IPR018980">
    <property type="entry name" value="FERM_PH-like_C"/>
</dbReference>
<dbReference type="Pfam" id="PF00373">
    <property type="entry name" value="FERM_M"/>
    <property type="match status" value="1"/>
</dbReference>
<dbReference type="Gene3D" id="3.10.20.90">
    <property type="entry name" value="Phosphatidylinositol 3-kinase Catalytic Subunit, Chain A, domain 1"/>
    <property type="match status" value="1"/>
</dbReference>
<dbReference type="SMART" id="SM01195">
    <property type="entry name" value="FA"/>
    <property type="match status" value="1"/>
</dbReference>
<feature type="compositionally biased region" description="Low complexity" evidence="2">
    <location>
        <begin position="393"/>
        <end position="415"/>
    </location>
</feature>
<dbReference type="Gene3D" id="1.20.80.10">
    <property type="match status" value="1"/>
</dbReference>
<dbReference type="InterPro" id="IPR000299">
    <property type="entry name" value="FERM_domain"/>
</dbReference>
<dbReference type="InterPro" id="IPR019749">
    <property type="entry name" value="Band_41_domain"/>
</dbReference>
<dbReference type="SMART" id="SM00295">
    <property type="entry name" value="B41"/>
    <property type="match status" value="1"/>
</dbReference>
<dbReference type="InterPro" id="IPR029071">
    <property type="entry name" value="Ubiquitin-like_domsf"/>
</dbReference>
<dbReference type="InterPro" id="IPR019747">
    <property type="entry name" value="FERM_CS"/>
</dbReference>
<organism evidence="4 5">
    <name type="scientific">Gasterosteus aculeatus aculeatus</name>
    <name type="common">three-spined stickleback</name>
    <dbReference type="NCBI Taxonomy" id="481459"/>
    <lineage>
        <taxon>Eukaryota</taxon>
        <taxon>Metazoa</taxon>
        <taxon>Chordata</taxon>
        <taxon>Craniata</taxon>
        <taxon>Vertebrata</taxon>
        <taxon>Euteleostomi</taxon>
        <taxon>Actinopterygii</taxon>
        <taxon>Neopterygii</taxon>
        <taxon>Teleostei</taxon>
        <taxon>Neoteleostei</taxon>
        <taxon>Acanthomorphata</taxon>
        <taxon>Eupercaria</taxon>
        <taxon>Perciformes</taxon>
        <taxon>Cottioidei</taxon>
        <taxon>Gasterosteales</taxon>
        <taxon>Gasterosteidae</taxon>
        <taxon>Gasterosteus</taxon>
    </lineage>
</organism>
<dbReference type="GO" id="GO:0005198">
    <property type="term" value="F:structural molecule activity"/>
    <property type="evidence" value="ECO:0007669"/>
    <property type="project" value="InterPro"/>
</dbReference>
<feature type="region of interest" description="Disordered" evidence="2">
    <location>
        <begin position="428"/>
        <end position="555"/>
    </location>
</feature>
<dbReference type="FunFam" id="2.30.29.30:FF:000001">
    <property type="entry name" value="Erythrocyte membrane protein band 4.1"/>
    <property type="match status" value="1"/>
</dbReference>
<dbReference type="Pfam" id="PF05902">
    <property type="entry name" value="4_1_CTD"/>
    <property type="match status" value="1"/>
</dbReference>
<keyword evidence="1" id="KW-0597">Phosphoprotein</keyword>
<dbReference type="PROSITE" id="PS50057">
    <property type="entry name" value="FERM_3"/>
    <property type="match status" value="1"/>
</dbReference>